<name>A0A3P1ZZ14_9BACE</name>
<dbReference type="InterPro" id="IPR010982">
    <property type="entry name" value="Lambda_DNA-bd_dom_sf"/>
</dbReference>
<organism evidence="1 2">
    <name type="scientific">Prevotella heparinolytica</name>
    <dbReference type="NCBI Taxonomy" id="28113"/>
    <lineage>
        <taxon>Bacteria</taxon>
        <taxon>Pseudomonadati</taxon>
        <taxon>Bacteroidota</taxon>
        <taxon>Bacteroidia</taxon>
        <taxon>Bacteroidales</taxon>
        <taxon>Bacteroidaceae</taxon>
        <taxon>Bacteroides</taxon>
    </lineage>
</organism>
<comment type="caution">
    <text evidence="1">The sequence shown here is derived from an EMBL/GenBank/DDBJ whole genome shotgun (WGS) entry which is preliminary data.</text>
</comment>
<reference evidence="1 2" key="1">
    <citation type="submission" date="2018-11" db="EMBL/GenBank/DDBJ databases">
        <title>Genomes From Bacteria Associated with the Canine Oral Cavity: a Test Case for Automated Genome-Based Taxonomic Assignment.</title>
        <authorList>
            <person name="Coil D.A."/>
            <person name="Jospin G."/>
            <person name="Darling A.E."/>
            <person name="Wallis C."/>
            <person name="Davis I.J."/>
            <person name="Harris S."/>
            <person name="Eisen J.A."/>
            <person name="Holcombe L.J."/>
            <person name="O'Flynn C."/>
        </authorList>
    </citation>
    <scope>NUCLEOTIDE SEQUENCE [LARGE SCALE GENOMIC DNA]</scope>
    <source>
        <strain evidence="1 2">OH1047_COT-310</strain>
    </source>
</reference>
<evidence type="ECO:0008006" key="3">
    <source>
        <dbReference type="Google" id="ProtNLM"/>
    </source>
</evidence>
<keyword evidence="2" id="KW-1185">Reference proteome</keyword>
<dbReference type="Gene3D" id="1.10.260.40">
    <property type="entry name" value="lambda repressor-like DNA-binding domains"/>
    <property type="match status" value="1"/>
</dbReference>
<dbReference type="Proteomes" id="UP000279562">
    <property type="component" value="Unassembled WGS sequence"/>
</dbReference>
<evidence type="ECO:0000313" key="1">
    <source>
        <dbReference type="EMBL" id="RRD87350.1"/>
    </source>
</evidence>
<sequence length="87" mass="10504">MLLRYHLHFQALYYLKETKVIRGKQTFTARYGINRWNLNSLEKDRARDIFQASWLSYLVEDYDVSAEWLLTGRGEIMSRKKKIRTSD</sequence>
<protein>
    <recommendedName>
        <fullName evidence="3">XRE family transcriptional regulator</fullName>
    </recommendedName>
</protein>
<dbReference type="EMBL" id="RQYF01000108">
    <property type="protein sequence ID" value="RRD87350.1"/>
    <property type="molecule type" value="Genomic_DNA"/>
</dbReference>
<evidence type="ECO:0000313" key="2">
    <source>
        <dbReference type="Proteomes" id="UP000279562"/>
    </source>
</evidence>
<accession>A0A3P1ZZ14</accession>
<gene>
    <name evidence="1" type="ORF">EII33_13340</name>
</gene>
<dbReference type="GO" id="GO:0003677">
    <property type="term" value="F:DNA binding"/>
    <property type="evidence" value="ECO:0007669"/>
    <property type="project" value="InterPro"/>
</dbReference>
<proteinExistence type="predicted"/>
<dbReference type="AlphaFoldDB" id="A0A3P1ZZ14"/>